<dbReference type="PANTHER" id="PTHR43293:SF1">
    <property type="entry name" value="ACETATE COA-TRANSFERASE YDIF"/>
    <property type="match status" value="1"/>
</dbReference>
<organism evidence="5 6">
    <name type="scientific">Clostridium drakei</name>
    <dbReference type="NCBI Taxonomy" id="332101"/>
    <lineage>
        <taxon>Bacteria</taxon>
        <taxon>Bacillati</taxon>
        <taxon>Bacillota</taxon>
        <taxon>Clostridia</taxon>
        <taxon>Eubacteriales</taxon>
        <taxon>Clostridiaceae</taxon>
        <taxon>Clostridium</taxon>
    </lineage>
</organism>
<keyword evidence="2 3" id="KW-0808">Transferase</keyword>
<dbReference type="InterPro" id="IPR037171">
    <property type="entry name" value="NagB/RpiA_transferase-like"/>
</dbReference>
<dbReference type="Proteomes" id="UP000244910">
    <property type="component" value="Chromosome"/>
</dbReference>
<accession>A0A2U8DN38</accession>
<evidence type="ECO:0000256" key="1">
    <source>
        <dbReference type="ARBA" id="ARBA00007154"/>
    </source>
</evidence>
<dbReference type="SMART" id="SM00882">
    <property type="entry name" value="CoA_trans"/>
    <property type="match status" value="2"/>
</dbReference>
<dbReference type="OrthoDB" id="9805230at2"/>
<evidence type="ECO:0000313" key="6">
    <source>
        <dbReference type="Proteomes" id="UP000244910"/>
    </source>
</evidence>
<dbReference type="PANTHER" id="PTHR43293">
    <property type="entry name" value="ACETATE COA-TRANSFERASE YDIF"/>
    <property type="match status" value="1"/>
</dbReference>
<feature type="active site" description="5-glutamyl coenzyme A thioester intermediate" evidence="4">
    <location>
        <position position="323"/>
    </location>
</feature>
<dbReference type="KEGG" id="cdrk:B9W14_06535"/>
<name>A0A2U8DN38_9CLOT</name>
<dbReference type="RefSeq" id="WP_032077497.1">
    <property type="nucleotide sequence ID" value="NZ_CP020953.1"/>
</dbReference>
<dbReference type="EMBL" id="CP020953">
    <property type="protein sequence ID" value="AWI04167.1"/>
    <property type="molecule type" value="Genomic_DNA"/>
</dbReference>
<sequence length="517" mass="55574">MKSKIVSKEQAIDLIKEGDTVAIGGFIGCGHPEEITLEIEKRYLERQTPKNLTLVYAAGQGDSQDKGLNHFGHEGLVSKVIGGHWGLAPKLQKLALDNKVKAYNLPQGVISHLYRDIAAGKPGTLTHVGLKTFVDPRIEGGKLNKATTEDIVKVVNIEDKEYLLYEAFPIDVVILRATYADENGNATLEKEAAILDGTSMAQAAKNSGGIVILQVEKVVAKGTLDPRKVKIPGVYVDAIVVAEPQNHMQTFGEFYNPSYSGEVKLPVDSIDSLPLDERKVIARRAAMELVPNSVTNLGIGVPEGVAIVANEEGIGHEMTLTVEAGGIGGVPAGGLSFGASTNPESILDQAVQFDFYDGGGLDVAFLGLAQCDKTGNVNVSKFGPKIAGCGGFINITQNAKKVVYCGTFTAGGLKVKVGDGNLTIEKDGKFNKFLNVVEQITFSGEYASNVGQNVLYITERAVFKLTKEGLVLEEIAPGIDLEKDILDHMDFKPIMSQRLKLMDENIFKDELIGMKIS</sequence>
<dbReference type="SUPFAM" id="SSF100950">
    <property type="entry name" value="NagB/RpiA/CoA transferase-like"/>
    <property type="match status" value="2"/>
</dbReference>
<dbReference type="GO" id="GO:0008410">
    <property type="term" value="F:CoA-transferase activity"/>
    <property type="evidence" value="ECO:0007669"/>
    <property type="project" value="InterPro"/>
</dbReference>
<dbReference type="Gene3D" id="3.40.1080.10">
    <property type="entry name" value="Glutaconate Coenzyme A-transferase"/>
    <property type="match status" value="2"/>
</dbReference>
<gene>
    <name evidence="5" type="ORF">B9W14_06535</name>
</gene>
<dbReference type="InterPro" id="IPR004165">
    <property type="entry name" value="CoA_trans_fam_I"/>
</dbReference>
<dbReference type="Pfam" id="PF01144">
    <property type="entry name" value="CoA_trans"/>
    <property type="match status" value="1"/>
</dbReference>
<reference evidence="6" key="1">
    <citation type="submission" date="2017-04" db="EMBL/GenBank/DDBJ databases">
        <authorList>
            <person name="Song Y."/>
            <person name="Cho B.-K."/>
        </authorList>
    </citation>
    <scope>NUCLEOTIDE SEQUENCE [LARGE SCALE GENOMIC DNA]</scope>
    <source>
        <strain evidence="6">SL1</strain>
    </source>
</reference>
<dbReference type="PIRSF" id="PIRSF000858">
    <property type="entry name" value="SCOT-t"/>
    <property type="match status" value="1"/>
</dbReference>
<proteinExistence type="inferred from homology"/>
<dbReference type="AlphaFoldDB" id="A0A2U8DN38"/>
<comment type="similarity">
    <text evidence="1 3">Belongs to the 3-oxoacid CoA-transferase family.</text>
</comment>
<protein>
    <submittedName>
        <fullName evidence="5">Acyl CoA:acetate/3-ketoacid CoA transferase</fullName>
    </submittedName>
</protein>
<evidence type="ECO:0000256" key="2">
    <source>
        <dbReference type="ARBA" id="ARBA00022679"/>
    </source>
</evidence>
<keyword evidence="6" id="KW-1185">Reference proteome</keyword>
<evidence type="ECO:0000313" key="5">
    <source>
        <dbReference type="EMBL" id="AWI04167.1"/>
    </source>
</evidence>
<dbReference type="GO" id="GO:0046952">
    <property type="term" value="P:ketone body catabolic process"/>
    <property type="evidence" value="ECO:0007669"/>
    <property type="project" value="InterPro"/>
</dbReference>
<evidence type="ECO:0000256" key="3">
    <source>
        <dbReference type="PIRNR" id="PIRNR000858"/>
    </source>
</evidence>
<evidence type="ECO:0000256" key="4">
    <source>
        <dbReference type="PIRSR" id="PIRSR000858-1"/>
    </source>
</evidence>
<dbReference type="InterPro" id="IPR014388">
    <property type="entry name" value="3-oxoacid_CoA-transferase"/>
</dbReference>